<dbReference type="EMBL" id="NNAY01004344">
    <property type="protein sequence ID" value="OXU18030.1"/>
    <property type="molecule type" value="Genomic_DNA"/>
</dbReference>
<feature type="compositionally biased region" description="Basic residues" evidence="1">
    <location>
        <begin position="1"/>
        <end position="11"/>
    </location>
</feature>
<comment type="caution">
    <text evidence="2">The sequence shown here is derived from an EMBL/GenBank/DDBJ whole genome shotgun (WGS) entry which is preliminary data.</text>
</comment>
<gene>
    <name evidence="2" type="ORF">TSAR_011216</name>
</gene>
<proteinExistence type="predicted"/>
<name>A0A232EI32_9HYME</name>
<dbReference type="Proteomes" id="UP000215335">
    <property type="component" value="Unassembled WGS sequence"/>
</dbReference>
<evidence type="ECO:0000313" key="3">
    <source>
        <dbReference type="Proteomes" id="UP000215335"/>
    </source>
</evidence>
<accession>A0A232EI32</accession>
<sequence length="26" mass="3256">MQTSNRRYKLKYRNELKDQTNRLPTT</sequence>
<evidence type="ECO:0000313" key="2">
    <source>
        <dbReference type="EMBL" id="OXU18030.1"/>
    </source>
</evidence>
<reference evidence="2 3" key="1">
    <citation type="journal article" date="2017" name="Curr. Biol.">
        <title>The Evolution of Venom by Co-option of Single-Copy Genes.</title>
        <authorList>
            <person name="Martinson E.O."/>
            <person name="Mrinalini"/>
            <person name="Kelkar Y.D."/>
            <person name="Chang C.H."/>
            <person name="Werren J.H."/>
        </authorList>
    </citation>
    <scope>NUCLEOTIDE SEQUENCE [LARGE SCALE GENOMIC DNA]</scope>
    <source>
        <strain evidence="2 3">Alberta</strain>
        <tissue evidence="2">Whole body</tissue>
    </source>
</reference>
<evidence type="ECO:0000256" key="1">
    <source>
        <dbReference type="SAM" id="MobiDB-lite"/>
    </source>
</evidence>
<organism evidence="2 3">
    <name type="scientific">Trichomalopsis sarcophagae</name>
    <dbReference type="NCBI Taxonomy" id="543379"/>
    <lineage>
        <taxon>Eukaryota</taxon>
        <taxon>Metazoa</taxon>
        <taxon>Ecdysozoa</taxon>
        <taxon>Arthropoda</taxon>
        <taxon>Hexapoda</taxon>
        <taxon>Insecta</taxon>
        <taxon>Pterygota</taxon>
        <taxon>Neoptera</taxon>
        <taxon>Endopterygota</taxon>
        <taxon>Hymenoptera</taxon>
        <taxon>Apocrita</taxon>
        <taxon>Proctotrupomorpha</taxon>
        <taxon>Chalcidoidea</taxon>
        <taxon>Pteromalidae</taxon>
        <taxon>Pteromalinae</taxon>
        <taxon>Trichomalopsis</taxon>
    </lineage>
</organism>
<feature type="region of interest" description="Disordered" evidence="1">
    <location>
        <begin position="1"/>
        <end position="26"/>
    </location>
</feature>
<keyword evidence="3" id="KW-1185">Reference proteome</keyword>
<dbReference type="AlphaFoldDB" id="A0A232EI32"/>
<protein>
    <submittedName>
        <fullName evidence="2">Uncharacterized protein</fullName>
    </submittedName>
</protein>